<keyword evidence="7 9" id="KW-0460">Magnesium</keyword>
<dbReference type="RefSeq" id="WP_109768100.1">
    <property type="nucleotide sequence ID" value="NZ_QFWV02000002.1"/>
</dbReference>
<protein>
    <recommendedName>
        <fullName evidence="4 9">Dihydropteroate synthase</fullName>
        <shortName evidence="9">DHPS</shortName>
        <ecNumber evidence="4 9">2.5.1.15</ecNumber>
    </recommendedName>
    <alternativeName>
        <fullName evidence="9">Dihydropteroate pyrophosphorylase</fullName>
    </alternativeName>
</protein>
<comment type="cofactor">
    <cofactor evidence="2 9">
        <name>Mg(2+)</name>
        <dbReference type="ChEBI" id="CHEBI:18420"/>
    </cofactor>
</comment>
<keyword evidence="6 9" id="KW-0479">Metal-binding</keyword>
<name>A0A3A8AEL4_9HYPH</name>
<evidence type="ECO:0000256" key="9">
    <source>
        <dbReference type="RuleBase" id="RU361205"/>
    </source>
</evidence>
<evidence type="ECO:0000256" key="7">
    <source>
        <dbReference type="ARBA" id="ARBA00022842"/>
    </source>
</evidence>
<dbReference type="SUPFAM" id="SSF51717">
    <property type="entry name" value="Dihydropteroate synthetase-like"/>
    <property type="match status" value="1"/>
</dbReference>
<dbReference type="GO" id="GO:0046654">
    <property type="term" value="P:tetrahydrofolate biosynthetic process"/>
    <property type="evidence" value="ECO:0007669"/>
    <property type="project" value="UniProtKB-UniPathway"/>
</dbReference>
<keyword evidence="5 9" id="KW-0808">Transferase</keyword>
<dbReference type="PROSITE" id="PS00793">
    <property type="entry name" value="DHPS_2"/>
    <property type="match status" value="1"/>
</dbReference>
<comment type="function">
    <text evidence="9">Catalyzes the condensation of para-aminobenzoate (pABA) with 6-hydroxymethyl-7,8-dihydropterin diphosphate (DHPt-PP) to form 7,8-dihydropteroate (H2Pte), the immediate precursor of folate derivatives.</text>
</comment>
<feature type="domain" description="Pterin-binding" evidence="10">
    <location>
        <begin position="24"/>
        <end position="272"/>
    </location>
</feature>
<organism evidence="11 12">
    <name type="scientific">Oceaniradius stylonematis</name>
    <dbReference type="NCBI Taxonomy" id="2184161"/>
    <lineage>
        <taxon>Bacteria</taxon>
        <taxon>Pseudomonadati</taxon>
        <taxon>Pseudomonadota</taxon>
        <taxon>Alphaproteobacteria</taxon>
        <taxon>Hyphomicrobiales</taxon>
        <taxon>Ahrensiaceae</taxon>
        <taxon>Oceaniradius</taxon>
    </lineage>
</organism>
<accession>A0A3A8AEL4</accession>
<dbReference type="Gene3D" id="3.20.20.20">
    <property type="entry name" value="Dihydropteroate synthase-like"/>
    <property type="match status" value="1"/>
</dbReference>
<dbReference type="NCBIfam" id="TIGR01496">
    <property type="entry name" value="DHPS"/>
    <property type="match status" value="1"/>
</dbReference>
<dbReference type="CDD" id="cd00739">
    <property type="entry name" value="DHPS"/>
    <property type="match status" value="1"/>
</dbReference>
<dbReference type="PANTHER" id="PTHR20941:SF1">
    <property type="entry name" value="FOLIC ACID SYNTHESIS PROTEIN FOL1"/>
    <property type="match status" value="1"/>
</dbReference>
<dbReference type="PROSITE" id="PS00792">
    <property type="entry name" value="DHPS_1"/>
    <property type="match status" value="1"/>
</dbReference>
<comment type="catalytic activity">
    <reaction evidence="1">
        <text>(7,8-dihydropterin-6-yl)methyl diphosphate + 4-aminobenzoate = 7,8-dihydropteroate + diphosphate</text>
        <dbReference type="Rhea" id="RHEA:19949"/>
        <dbReference type="ChEBI" id="CHEBI:17836"/>
        <dbReference type="ChEBI" id="CHEBI:17839"/>
        <dbReference type="ChEBI" id="CHEBI:33019"/>
        <dbReference type="ChEBI" id="CHEBI:72950"/>
        <dbReference type="EC" id="2.5.1.15"/>
    </reaction>
</comment>
<evidence type="ECO:0000256" key="3">
    <source>
        <dbReference type="ARBA" id="ARBA00004763"/>
    </source>
</evidence>
<dbReference type="InterPro" id="IPR011005">
    <property type="entry name" value="Dihydropteroate_synth-like_sf"/>
</dbReference>
<evidence type="ECO:0000256" key="6">
    <source>
        <dbReference type="ARBA" id="ARBA00022723"/>
    </source>
</evidence>
<evidence type="ECO:0000256" key="2">
    <source>
        <dbReference type="ARBA" id="ARBA00001946"/>
    </source>
</evidence>
<evidence type="ECO:0000256" key="5">
    <source>
        <dbReference type="ARBA" id="ARBA00022679"/>
    </source>
</evidence>
<gene>
    <name evidence="11" type="primary">folP</name>
    <name evidence="11" type="ORF">DEM25_003145</name>
</gene>
<dbReference type="GO" id="GO:0004156">
    <property type="term" value="F:dihydropteroate synthase activity"/>
    <property type="evidence" value="ECO:0007669"/>
    <property type="project" value="UniProtKB-EC"/>
</dbReference>
<evidence type="ECO:0000259" key="10">
    <source>
        <dbReference type="PROSITE" id="PS50972"/>
    </source>
</evidence>
<dbReference type="OrthoDB" id="9811744at2"/>
<dbReference type="UniPathway" id="UPA00077">
    <property type="reaction ID" value="UER00156"/>
</dbReference>
<dbReference type="Pfam" id="PF00809">
    <property type="entry name" value="Pterin_bind"/>
    <property type="match status" value="1"/>
</dbReference>
<evidence type="ECO:0000256" key="1">
    <source>
        <dbReference type="ARBA" id="ARBA00000012"/>
    </source>
</evidence>
<reference evidence="11 12" key="1">
    <citation type="journal article" date="2018" name="Int. J. Syst. Bacteriol.">
        <title>Oceaniradius stylonemae gen. nov., sp. nov., isolated from a red alga, Stylonema cornu-cervi.</title>
        <authorList>
            <person name="Jeong S."/>
        </authorList>
    </citation>
    <scope>NUCLEOTIDE SEQUENCE [LARGE SCALE GENOMIC DNA]</scope>
    <source>
        <strain evidence="11 12">StC1</strain>
    </source>
</reference>
<keyword evidence="12" id="KW-1185">Reference proteome</keyword>
<dbReference type="InterPro" id="IPR045031">
    <property type="entry name" value="DHP_synth-like"/>
</dbReference>
<keyword evidence="8 9" id="KW-0289">Folate biosynthesis</keyword>
<dbReference type="EMBL" id="QFWV02000002">
    <property type="protein sequence ID" value="RKF08295.1"/>
    <property type="molecule type" value="Genomic_DNA"/>
</dbReference>
<dbReference type="InterPro" id="IPR000489">
    <property type="entry name" value="Pterin-binding_dom"/>
</dbReference>
<comment type="similarity">
    <text evidence="9">Belongs to the DHPS family.</text>
</comment>
<evidence type="ECO:0000313" key="12">
    <source>
        <dbReference type="Proteomes" id="UP000246132"/>
    </source>
</evidence>
<dbReference type="InterPro" id="IPR006390">
    <property type="entry name" value="DHP_synth_dom"/>
</dbReference>
<dbReference type="GO" id="GO:0005829">
    <property type="term" value="C:cytosol"/>
    <property type="evidence" value="ECO:0007669"/>
    <property type="project" value="TreeGrafter"/>
</dbReference>
<dbReference type="GO" id="GO:0046872">
    <property type="term" value="F:metal ion binding"/>
    <property type="evidence" value="ECO:0007669"/>
    <property type="project" value="UniProtKB-KW"/>
</dbReference>
<evidence type="ECO:0000256" key="4">
    <source>
        <dbReference type="ARBA" id="ARBA00012458"/>
    </source>
</evidence>
<comment type="pathway">
    <text evidence="3 9">Cofactor biosynthesis; tetrahydrofolate biosynthesis; 7,8-dihydrofolate from 2-amino-4-hydroxy-6-hydroxymethyl-7,8-dihydropteridine diphosphate and 4-aminobenzoate: step 1/2.</text>
</comment>
<comment type="caution">
    <text evidence="11">The sequence shown here is derived from an EMBL/GenBank/DDBJ whole genome shotgun (WGS) entry which is preliminary data.</text>
</comment>
<dbReference type="PROSITE" id="PS50972">
    <property type="entry name" value="PTERIN_BINDING"/>
    <property type="match status" value="1"/>
</dbReference>
<dbReference type="Proteomes" id="UP000246132">
    <property type="component" value="Unassembled WGS sequence"/>
</dbReference>
<dbReference type="GO" id="GO:0046656">
    <property type="term" value="P:folic acid biosynthetic process"/>
    <property type="evidence" value="ECO:0007669"/>
    <property type="project" value="UniProtKB-KW"/>
</dbReference>
<evidence type="ECO:0000256" key="8">
    <source>
        <dbReference type="ARBA" id="ARBA00022909"/>
    </source>
</evidence>
<dbReference type="PANTHER" id="PTHR20941">
    <property type="entry name" value="FOLATE SYNTHESIS PROTEINS"/>
    <property type="match status" value="1"/>
</dbReference>
<dbReference type="AlphaFoldDB" id="A0A3A8AEL4"/>
<sequence>MTDPFEPRPWRIGSGARLELGPRGLVMGILNVTPDSFSDGGHHADPDAAVAAARAMAEAGAAIIDIGAESTRPGAEAIDGEAERRRLLPVIADVRSALPDMPVSADTYRSETARAALEAGAGIVNDVGGLQRDPAMANLAAETGAGLVIMHTGRDRDVLPDPIEDQRVYLSRSIEIALKAGVAQAQIVLDPGFGFAKDAEHNAVLIARFGELHALGFPLLAGTSRKRFLGYFTGRPVEARDVATAASSALLRAAGAAVLRVHDVAMNVDAAAVADAMIAAGRQGAGAGTELA</sequence>
<proteinExistence type="inferred from homology"/>
<evidence type="ECO:0000313" key="11">
    <source>
        <dbReference type="EMBL" id="RKF08295.1"/>
    </source>
</evidence>
<dbReference type="EC" id="2.5.1.15" evidence="4 9"/>